<dbReference type="EMBL" id="BSRX01000002">
    <property type="protein sequence ID" value="GLW52492.1"/>
    <property type="molecule type" value="Genomic_DNA"/>
</dbReference>
<protein>
    <submittedName>
        <fullName evidence="1">Uncharacterized protein</fullName>
    </submittedName>
</protein>
<dbReference type="Proteomes" id="UP001165143">
    <property type="component" value="Unassembled WGS sequence"/>
</dbReference>
<evidence type="ECO:0000313" key="1">
    <source>
        <dbReference type="EMBL" id="GLW52492.1"/>
    </source>
</evidence>
<proteinExistence type="predicted"/>
<sequence>MTLSQFYPEEPHPSGYPYSEAKLTIRIYRVRADGTRVEVSSCTSDEPLVPSPLSALTWPACACPRCTADGSGGDAVQDQLLADRP</sequence>
<accession>A0A9W6PCL1</accession>
<comment type="caution">
    <text evidence="1">The sequence shown here is derived from an EMBL/GenBank/DDBJ whole genome shotgun (WGS) entry which is preliminary data.</text>
</comment>
<dbReference type="RefSeq" id="WP_033255285.1">
    <property type="nucleotide sequence ID" value="NZ_BSRX01000002.1"/>
</dbReference>
<gene>
    <name evidence="1" type="ORF">Kpho01_05030</name>
</gene>
<reference evidence="1" key="1">
    <citation type="submission" date="2023-02" db="EMBL/GenBank/DDBJ databases">
        <title>Kitasatospora phosalacinea NBRC 14362.</title>
        <authorList>
            <person name="Ichikawa N."/>
            <person name="Sato H."/>
            <person name="Tonouchi N."/>
        </authorList>
    </citation>
    <scope>NUCLEOTIDE SEQUENCE</scope>
    <source>
        <strain evidence="1">NBRC 14362</strain>
    </source>
</reference>
<organism evidence="1 2">
    <name type="scientific">Kitasatospora phosalacinea</name>
    <dbReference type="NCBI Taxonomy" id="2065"/>
    <lineage>
        <taxon>Bacteria</taxon>
        <taxon>Bacillati</taxon>
        <taxon>Actinomycetota</taxon>
        <taxon>Actinomycetes</taxon>
        <taxon>Kitasatosporales</taxon>
        <taxon>Streptomycetaceae</taxon>
        <taxon>Kitasatospora</taxon>
    </lineage>
</organism>
<name>A0A9W6PCL1_9ACTN</name>
<dbReference type="AlphaFoldDB" id="A0A9W6PCL1"/>
<dbReference type="OrthoDB" id="3873895at2"/>
<evidence type="ECO:0000313" key="2">
    <source>
        <dbReference type="Proteomes" id="UP001165143"/>
    </source>
</evidence>